<evidence type="ECO:0008006" key="3">
    <source>
        <dbReference type="Google" id="ProtNLM"/>
    </source>
</evidence>
<dbReference type="Pfam" id="PF05960">
    <property type="entry name" value="DUF885"/>
    <property type="match status" value="1"/>
</dbReference>
<dbReference type="Proteomes" id="UP000310039">
    <property type="component" value="Unassembled WGS sequence"/>
</dbReference>
<sequence>MSTIWICGARLDRATGYLTEVSLSYRAFLPAMFYTLIHDSTIVPLKKRNTICSPDCTTQSTMRVRIPNPTGDRARSGVVSAMIECVRADVADIEQFYSCNFSNTRVRRLKDYFRDKLDELTGVTFDQLDLEDQTDFVLLEKYLNQQLDGLGSFETSLEELKPILEPFTSNLVDLLERRQKVVPTTGRHAAEVLSSACGEMQRKVHEITNNTFETSDQADRFVAYRAASNLDELESLLEEWMTFYKGYDPTFTWWTTAPYEEARNQMRQLATTVRDKLVRTDGGSTADIVGQPVGRAGLLSALDAQFIAYSPEELIQIADKEYAWCEQEMIKASEALDYGQDWKAALEYVKNLFVEPGQQIHLVHELAEEAVSYVKEHDMVTIPLIAEECWRTLMMTPERQKVNPFFLGGEDIIVSYPTDTMSHADKLMSMRGNNRPMSRSTVFHELVPGHHLQMHMIARYRSYRSLFTTPFWIEGWAFYWEFILWDRGFAGTPEEKIGMLFWHMHRCARIVFSLKFHLNEMTPQECIDYLVEKVGHERATAEGEVRRSFNGDYSPLYQAGYMLGALQIYALRKEMVEGGEVSEKDFHDRILREGEMPIEILRALMQGRKLRPGHKAAWRFYDL</sequence>
<dbReference type="SUPFAM" id="SSF55486">
    <property type="entry name" value="Metalloproteases ('zincins'), catalytic domain"/>
    <property type="match status" value="1"/>
</dbReference>
<evidence type="ECO:0000313" key="2">
    <source>
        <dbReference type="Proteomes" id="UP000310039"/>
    </source>
</evidence>
<dbReference type="AlphaFoldDB" id="A0A4S9Y1H1"/>
<dbReference type="EMBL" id="QZBT01000022">
    <property type="protein sequence ID" value="THZ86482.1"/>
    <property type="molecule type" value="Genomic_DNA"/>
</dbReference>
<dbReference type="PANTHER" id="PTHR33361:SF2">
    <property type="entry name" value="DUF885 DOMAIN-CONTAINING PROTEIN"/>
    <property type="match status" value="1"/>
</dbReference>
<comment type="caution">
    <text evidence="1">The sequence shown here is derived from an EMBL/GenBank/DDBJ whole genome shotgun (WGS) entry which is preliminary data.</text>
</comment>
<gene>
    <name evidence="1" type="ORF">D6C84_02451</name>
</gene>
<organism evidence="1 2">
    <name type="scientific">Aureobasidium pullulans</name>
    <name type="common">Black yeast</name>
    <name type="synonym">Pullularia pullulans</name>
    <dbReference type="NCBI Taxonomy" id="5580"/>
    <lineage>
        <taxon>Eukaryota</taxon>
        <taxon>Fungi</taxon>
        <taxon>Dikarya</taxon>
        <taxon>Ascomycota</taxon>
        <taxon>Pezizomycotina</taxon>
        <taxon>Dothideomycetes</taxon>
        <taxon>Dothideomycetidae</taxon>
        <taxon>Dothideales</taxon>
        <taxon>Saccotheciaceae</taxon>
        <taxon>Aureobasidium</taxon>
    </lineage>
</organism>
<name>A0A4S9Y1H1_AURPU</name>
<accession>A0A4S9Y1H1</accession>
<dbReference type="InterPro" id="IPR010281">
    <property type="entry name" value="DUF885"/>
</dbReference>
<reference evidence="1 2" key="1">
    <citation type="submission" date="2018-10" db="EMBL/GenBank/DDBJ databases">
        <title>Fifty Aureobasidium pullulans genomes reveal a recombining polyextremotolerant generalist.</title>
        <authorList>
            <person name="Gostincar C."/>
            <person name="Turk M."/>
            <person name="Zajc J."/>
            <person name="Gunde-Cimerman N."/>
        </authorList>
    </citation>
    <scope>NUCLEOTIDE SEQUENCE [LARGE SCALE GENOMIC DNA]</scope>
    <source>
        <strain evidence="1 2">EXF-3403</strain>
    </source>
</reference>
<protein>
    <recommendedName>
        <fullName evidence="3">X-Pro dipeptidyl-peptidase</fullName>
    </recommendedName>
</protein>
<evidence type="ECO:0000313" key="1">
    <source>
        <dbReference type="EMBL" id="THZ86482.1"/>
    </source>
</evidence>
<proteinExistence type="predicted"/>
<dbReference type="PANTHER" id="PTHR33361">
    <property type="entry name" value="GLR0591 PROTEIN"/>
    <property type="match status" value="1"/>
</dbReference>